<keyword evidence="2" id="KW-1185">Reference proteome</keyword>
<proteinExistence type="predicted"/>
<dbReference type="STRING" id="153721.MYP_2923"/>
<name>A0A098LGU4_9BACT</name>
<sequence>MIYGDLEILKCFRIIRKKKQTISFITKERICENKGLNLDLPLLIFAAYLINIQILK</sequence>
<dbReference type="Proteomes" id="UP000030185">
    <property type="component" value="Unassembled WGS sequence"/>
</dbReference>
<comment type="caution">
    <text evidence="1">The sequence shown here is derived from an EMBL/GenBank/DDBJ whole genome shotgun (WGS) entry which is preliminary data.</text>
</comment>
<dbReference type="EMBL" id="BBLT01000005">
    <property type="protein sequence ID" value="GAL85694.1"/>
    <property type="molecule type" value="Genomic_DNA"/>
</dbReference>
<organism evidence="1 2">
    <name type="scientific">Sporocytophaga myxococcoides</name>
    <dbReference type="NCBI Taxonomy" id="153721"/>
    <lineage>
        <taxon>Bacteria</taxon>
        <taxon>Pseudomonadati</taxon>
        <taxon>Bacteroidota</taxon>
        <taxon>Cytophagia</taxon>
        <taxon>Cytophagales</taxon>
        <taxon>Cytophagaceae</taxon>
        <taxon>Sporocytophaga</taxon>
    </lineage>
</organism>
<accession>A0A098LGU4</accession>
<protein>
    <submittedName>
        <fullName evidence="1">Uncharacterized protein</fullName>
    </submittedName>
</protein>
<dbReference type="AlphaFoldDB" id="A0A098LGU4"/>
<reference evidence="1 2" key="1">
    <citation type="submission" date="2014-09" db="EMBL/GenBank/DDBJ databases">
        <title>Sporocytophaga myxococcoides PG-01 genome sequencing.</title>
        <authorList>
            <person name="Liu L."/>
            <person name="Gao P.J."/>
            <person name="Chen G.J."/>
            <person name="Wang L.S."/>
        </authorList>
    </citation>
    <scope>NUCLEOTIDE SEQUENCE [LARGE SCALE GENOMIC DNA]</scope>
    <source>
        <strain evidence="1 2">PG-01</strain>
    </source>
</reference>
<evidence type="ECO:0000313" key="1">
    <source>
        <dbReference type="EMBL" id="GAL85694.1"/>
    </source>
</evidence>
<evidence type="ECO:0000313" key="2">
    <source>
        <dbReference type="Proteomes" id="UP000030185"/>
    </source>
</evidence>
<gene>
    <name evidence="1" type="ORF">MYP_2923</name>
</gene>